<comment type="similarity">
    <text evidence="2 8">Belongs to the major facilitator superfamily. Bcr/CmlA family.</text>
</comment>
<dbReference type="RefSeq" id="WP_245686504.1">
    <property type="nucleotide sequence ID" value="NZ_FMVT01000001.1"/>
</dbReference>
<dbReference type="PROSITE" id="PS50850">
    <property type="entry name" value="MFS"/>
    <property type="match status" value="1"/>
</dbReference>
<dbReference type="GO" id="GO:0005886">
    <property type="term" value="C:plasma membrane"/>
    <property type="evidence" value="ECO:0007669"/>
    <property type="project" value="UniProtKB-SubCell"/>
</dbReference>
<comment type="subcellular location">
    <subcellularLocation>
        <location evidence="8">Cell inner membrane</location>
        <topology evidence="8">Multi-pass membrane protein</topology>
    </subcellularLocation>
    <subcellularLocation>
        <location evidence="1">Cell membrane</location>
        <topology evidence="1">Multi-pass membrane protein</topology>
    </subcellularLocation>
</comment>
<keyword evidence="11" id="KW-1185">Reference proteome</keyword>
<feature type="transmembrane region" description="Helical" evidence="8">
    <location>
        <begin position="111"/>
        <end position="133"/>
    </location>
</feature>
<feature type="transmembrane region" description="Helical" evidence="8">
    <location>
        <begin position="295"/>
        <end position="314"/>
    </location>
</feature>
<name>A0A1G5C461_9RHOB</name>
<keyword evidence="6 8" id="KW-1133">Transmembrane helix</keyword>
<dbReference type="InterPro" id="IPR036259">
    <property type="entry name" value="MFS_trans_sf"/>
</dbReference>
<dbReference type="InterPro" id="IPR011701">
    <property type="entry name" value="MFS"/>
</dbReference>
<keyword evidence="8" id="KW-0997">Cell inner membrane</keyword>
<dbReference type="Gene3D" id="1.20.1720.10">
    <property type="entry name" value="Multidrug resistance protein D"/>
    <property type="match status" value="1"/>
</dbReference>
<evidence type="ECO:0000256" key="5">
    <source>
        <dbReference type="ARBA" id="ARBA00022692"/>
    </source>
</evidence>
<keyword evidence="4" id="KW-1003">Cell membrane</keyword>
<evidence type="ECO:0000256" key="4">
    <source>
        <dbReference type="ARBA" id="ARBA00022475"/>
    </source>
</evidence>
<dbReference type="InterPro" id="IPR004812">
    <property type="entry name" value="Efflux_drug-R_Bcr/CmlA"/>
</dbReference>
<feature type="transmembrane region" description="Helical" evidence="8">
    <location>
        <begin position="383"/>
        <end position="401"/>
    </location>
</feature>
<feature type="domain" description="Major facilitator superfamily (MFS) profile" evidence="9">
    <location>
        <begin position="20"/>
        <end position="405"/>
    </location>
</feature>
<evidence type="ECO:0000256" key="8">
    <source>
        <dbReference type="RuleBase" id="RU365088"/>
    </source>
</evidence>
<evidence type="ECO:0000256" key="3">
    <source>
        <dbReference type="ARBA" id="ARBA00022448"/>
    </source>
</evidence>
<dbReference type="Proteomes" id="UP000199502">
    <property type="component" value="Unassembled WGS sequence"/>
</dbReference>
<dbReference type="AlphaFoldDB" id="A0A1G5C461"/>
<reference evidence="10 11" key="1">
    <citation type="submission" date="2016-10" db="EMBL/GenBank/DDBJ databases">
        <authorList>
            <person name="de Groot N.N."/>
        </authorList>
    </citation>
    <scope>NUCLEOTIDE SEQUENCE [LARGE SCALE GENOMIC DNA]</scope>
    <source>
        <strain evidence="10 11">CGMCC 1.8925</strain>
    </source>
</reference>
<dbReference type="GO" id="GO:0042910">
    <property type="term" value="F:xenobiotic transmembrane transporter activity"/>
    <property type="evidence" value="ECO:0007669"/>
    <property type="project" value="InterPro"/>
</dbReference>
<sequence>MSDIAYAAPAQPRRLPLPEFIAMLAFLFATIAFSIDAMLPALPDIAVELTPENVNRAQLILTAFMAGMGLGTLFAGPISDAIGRKRAINIGFVIYLIGAVAAIQADSLELLLVARFVQGLGAAAPRIVGVALVRDLYEGREMARITSFVMMIFIMIPAIAPTLGAGIISFAGWHGVFWAFIAFALIAATWLNLRQDETLAPEARRPLRIGSLAASAREVLSDRQVMLATVILTLGFGQMFGLLSSAQQLFGETYGKGENFHLWFALMALLSGSGTVLNATFVIRFGMRRIAKWAYIMQTVVSAVTLVLMLTGVLPEALRFPVFFFWATSVFFMAGVTFGNLNALALERMGHIAGMAASVIAAISTLAAVVIAAPIGLLYNGTAIPAVTATLICSALAWVLMRKLRD</sequence>
<evidence type="ECO:0000313" key="10">
    <source>
        <dbReference type="EMBL" id="SCX97116.1"/>
    </source>
</evidence>
<dbReference type="STRING" id="336292.SAMN05660710_00397"/>
<feature type="transmembrane region" description="Helical" evidence="8">
    <location>
        <begin position="225"/>
        <end position="243"/>
    </location>
</feature>
<evidence type="ECO:0000256" key="6">
    <source>
        <dbReference type="ARBA" id="ARBA00022989"/>
    </source>
</evidence>
<protein>
    <recommendedName>
        <fullName evidence="8">Bcr/CflA family efflux transporter</fullName>
    </recommendedName>
</protein>
<evidence type="ECO:0000256" key="7">
    <source>
        <dbReference type="ARBA" id="ARBA00023136"/>
    </source>
</evidence>
<evidence type="ECO:0000256" key="1">
    <source>
        <dbReference type="ARBA" id="ARBA00004651"/>
    </source>
</evidence>
<feature type="transmembrane region" description="Helical" evidence="8">
    <location>
        <begin position="320"/>
        <end position="341"/>
    </location>
</feature>
<evidence type="ECO:0000259" key="9">
    <source>
        <dbReference type="PROSITE" id="PS50850"/>
    </source>
</evidence>
<keyword evidence="7 8" id="KW-0472">Membrane</keyword>
<feature type="transmembrane region" description="Helical" evidence="8">
    <location>
        <begin position="353"/>
        <end position="377"/>
    </location>
</feature>
<feature type="transmembrane region" description="Helical" evidence="8">
    <location>
        <begin position="59"/>
        <end position="75"/>
    </location>
</feature>
<dbReference type="InterPro" id="IPR020846">
    <property type="entry name" value="MFS_dom"/>
</dbReference>
<feature type="transmembrane region" description="Helical" evidence="8">
    <location>
        <begin position="176"/>
        <end position="193"/>
    </location>
</feature>
<dbReference type="PANTHER" id="PTHR23502:SF132">
    <property type="entry name" value="POLYAMINE TRANSPORTER 2-RELATED"/>
    <property type="match status" value="1"/>
</dbReference>
<dbReference type="PANTHER" id="PTHR23502">
    <property type="entry name" value="MAJOR FACILITATOR SUPERFAMILY"/>
    <property type="match status" value="1"/>
</dbReference>
<feature type="transmembrane region" description="Helical" evidence="8">
    <location>
        <begin position="263"/>
        <end position="283"/>
    </location>
</feature>
<dbReference type="SUPFAM" id="SSF103473">
    <property type="entry name" value="MFS general substrate transporter"/>
    <property type="match status" value="1"/>
</dbReference>
<dbReference type="EMBL" id="FMVT01000001">
    <property type="protein sequence ID" value="SCX97116.1"/>
    <property type="molecule type" value="Genomic_DNA"/>
</dbReference>
<evidence type="ECO:0000256" key="2">
    <source>
        <dbReference type="ARBA" id="ARBA00006236"/>
    </source>
</evidence>
<dbReference type="InterPro" id="IPR005829">
    <property type="entry name" value="Sugar_transporter_CS"/>
</dbReference>
<dbReference type="CDD" id="cd17320">
    <property type="entry name" value="MFS_MdfA_MDR_like"/>
    <property type="match status" value="1"/>
</dbReference>
<dbReference type="NCBIfam" id="TIGR00710">
    <property type="entry name" value="efflux_Bcr_CflA"/>
    <property type="match status" value="1"/>
</dbReference>
<dbReference type="Pfam" id="PF07690">
    <property type="entry name" value="MFS_1"/>
    <property type="match status" value="1"/>
</dbReference>
<dbReference type="GO" id="GO:1990961">
    <property type="term" value="P:xenobiotic detoxification by transmembrane export across the plasma membrane"/>
    <property type="evidence" value="ECO:0007669"/>
    <property type="project" value="InterPro"/>
</dbReference>
<dbReference type="PROSITE" id="PS00216">
    <property type="entry name" value="SUGAR_TRANSPORT_1"/>
    <property type="match status" value="1"/>
</dbReference>
<keyword evidence="5 8" id="KW-0812">Transmembrane</keyword>
<feature type="transmembrane region" description="Helical" evidence="8">
    <location>
        <begin position="145"/>
        <end position="170"/>
    </location>
</feature>
<keyword evidence="3 8" id="KW-0813">Transport</keyword>
<gene>
    <name evidence="10" type="ORF">SAMN05660710_00397</name>
</gene>
<proteinExistence type="inferred from homology"/>
<organism evidence="10 11">
    <name type="scientific">Paracoccus tibetensis</name>
    <dbReference type="NCBI Taxonomy" id="336292"/>
    <lineage>
        <taxon>Bacteria</taxon>
        <taxon>Pseudomonadati</taxon>
        <taxon>Pseudomonadota</taxon>
        <taxon>Alphaproteobacteria</taxon>
        <taxon>Rhodobacterales</taxon>
        <taxon>Paracoccaceae</taxon>
        <taxon>Paracoccus</taxon>
    </lineage>
</organism>
<evidence type="ECO:0000313" key="11">
    <source>
        <dbReference type="Proteomes" id="UP000199502"/>
    </source>
</evidence>
<feature type="transmembrane region" description="Helical" evidence="8">
    <location>
        <begin position="20"/>
        <end position="39"/>
    </location>
</feature>
<feature type="transmembrane region" description="Helical" evidence="8">
    <location>
        <begin position="87"/>
        <end position="105"/>
    </location>
</feature>
<accession>A0A1G5C461</accession>